<organism evidence="2">
    <name type="scientific">Siphoviridae sp. ctHn727</name>
    <dbReference type="NCBI Taxonomy" id="2825425"/>
    <lineage>
        <taxon>Viruses</taxon>
        <taxon>Duplodnaviria</taxon>
        <taxon>Heunggongvirae</taxon>
        <taxon>Uroviricota</taxon>
        <taxon>Caudoviricetes</taxon>
    </lineage>
</organism>
<feature type="compositionally biased region" description="Basic and acidic residues" evidence="1">
    <location>
        <begin position="40"/>
        <end position="52"/>
    </location>
</feature>
<evidence type="ECO:0000256" key="1">
    <source>
        <dbReference type="SAM" id="MobiDB-lite"/>
    </source>
</evidence>
<feature type="region of interest" description="Disordered" evidence="1">
    <location>
        <begin position="1"/>
        <end position="52"/>
    </location>
</feature>
<protein>
    <submittedName>
        <fullName evidence="2">Uncharacterized protein</fullName>
    </submittedName>
</protein>
<name>A0A8S5V876_9CAUD</name>
<accession>A0A8S5V876</accession>
<reference evidence="2" key="1">
    <citation type="journal article" date="2021" name="Proc. Natl. Acad. Sci. U.S.A.">
        <title>A Catalog of Tens of Thousands of Viruses from Human Metagenomes Reveals Hidden Associations with Chronic Diseases.</title>
        <authorList>
            <person name="Tisza M.J."/>
            <person name="Buck C.B."/>
        </authorList>
    </citation>
    <scope>NUCLEOTIDE SEQUENCE</scope>
    <source>
        <strain evidence="2">CtHn727</strain>
    </source>
</reference>
<evidence type="ECO:0000313" key="2">
    <source>
        <dbReference type="EMBL" id="DAG02807.1"/>
    </source>
</evidence>
<dbReference type="EMBL" id="BK016215">
    <property type="protein sequence ID" value="DAG02807.1"/>
    <property type="molecule type" value="Genomic_DNA"/>
</dbReference>
<sequence length="52" mass="5525">MARQGQAGNGTAGEVRSVGERTGVVWSGRHGQVRHGLAKRGQERQARIGKEG</sequence>
<proteinExistence type="predicted"/>